<gene>
    <name evidence="9" type="ORF">CAL29_14335</name>
</gene>
<feature type="domain" description="ABC transmembrane type-1" evidence="8">
    <location>
        <begin position="58"/>
        <end position="242"/>
    </location>
</feature>
<feature type="transmembrane region" description="Helical" evidence="7">
    <location>
        <begin position="103"/>
        <end position="122"/>
    </location>
</feature>
<proteinExistence type="inferred from homology"/>
<comment type="subcellular location">
    <subcellularLocation>
        <location evidence="1 7">Cell membrane</location>
        <topology evidence="1 7">Multi-pass membrane protein</topology>
    </subcellularLocation>
</comment>
<dbReference type="SUPFAM" id="SSF161098">
    <property type="entry name" value="MetI-like"/>
    <property type="match status" value="1"/>
</dbReference>
<dbReference type="Proteomes" id="UP000216020">
    <property type="component" value="Unassembled WGS sequence"/>
</dbReference>
<evidence type="ECO:0000256" key="5">
    <source>
        <dbReference type="ARBA" id="ARBA00022989"/>
    </source>
</evidence>
<evidence type="ECO:0000256" key="7">
    <source>
        <dbReference type="RuleBase" id="RU363032"/>
    </source>
</evidence>
<evidence type="ECO:0000256" key="4">
    <source>
        <dbReference type="ARBA" id="ARBA00022692"/>
    </source>
</evidence>
<evidence type="ECO:0000256" key="3">
    <source>
        <dbReference type="ARBA" id="ARBA00022475"/>
    </source>
</evidence>
<keyword evidence="10" id="KW-1185">Reference proteome</keyword>
<dbReference type="PROSITE" id="PS50928">
    <property type="entry name" value="ABC_TM1"/>
    <property type="match status" value="1"/>
</dbReference>
<feature type="transmembrane region" description="Helical" evidence="7">
    <location>
        <begin position="128"/>
        <end position="147"/>
    </location>
</feature>
<dbReference type="EMBL" id="NEVM01000002">
    <property type="protein sequence ID" value="OZI34665.1"/>
    <property type="molecule type" value="Genomic_DNA"/>
</dbReference>
<comment type="similarity">
    <text evidence="7">Belongs to the binding-protein-dependent transport system permease family.</text>
</comment>
<dbReference type="PANTHER" id="PTHR30151:SF38">
    <property type="entry name" value="ALIPHATIC SULFONATES TRANSPORT PERMEASE PROTEIN SSUC-RELATED"/>
    <property type="match status" value="1"/>
</dbReference>
<sequence length="262" mass="28493">MTRAYRRPVPKAAAWAVPLLLTVLWQIVAESNIFPPRVLPGPWEVIQALVQLARSGELWADLRISAWRAAIGLAAGGTAGLLLGMATGAFRSAETVLDTTVQMLRNIPSLALLPLIILWFGIGEETKTLLIAIGVFFPIYLNTHHGIRAVDPALIEMGRSYGLDHRQLLREVILPGATPSILVGLRYALGHMWISLIVAETVAAQAGIGYLVVNAREFMLTDVVMVGILLYALLGKAADLAAKLLERSLLAWHPAYQPVQTK</sequence>
<dbReference type="CDD" id="cd06261">
    <property type="entry name" value="TM_PBP2"/>
    <property type="match status" value="1"/>
</dbReference>
<reference evidence="10" key="1">
    <citation type="submission" date="2017-05" db="EMBL/GenBank/DDBJ databases">
        <title>Complete and WGS of Bordetella genogroups.</title>
        <authorList>
            <person name="Spilker T."/>
            <person name="Lipuma J."/>
        </authorList>
    </citation>
    <scope>NUCLEOTIDE SEQUENCE [LARGE SCALE GENOMIC DNA]</scope>
    <source>
        <strain evidence="10">AU16122</strain>
    </source>
</reference>
<organism evidence="9 10">
    <name type="scientific">Bordetella genomosp. 10</name>
    <dbReference type="NCBI Taxonomy" id="1416804"/>
    <lineage>
        <taxon>Bacteria</taxon>
        <taxon>Pseudomonadati</taxon>
        <taxon>Pseudomonadota</taxon>
        <taxon>Betaproteobacteria</taxon>
        <taxon>Burkholderiales</taxon>
        <taxon>Alcaligenaceae</taxon>
        <taxon>Bordetella</taxon>
    </lineage>
</organism>
<keyword evidence="3" id="KW-1003">Cell membrane</keyword>
<evidence type="ECO:0000256" key="6">
    <source>
        <dbReference type="ARBA" id="ARBA00023136"/>
    </source>
</evidence>
<comment type="caution">
    <text evidence="9">The sequence shown here is derived from an EMBL/GenBank/DDBJ whole genome shotgun (WGS) entry which is preliminary data.</text>
</comment>
<dbReference type="RefSeq" id="WP_094853655.1">
    <property type="nucleotide sequence ID" value="NZ_NEVM01000002.1"/>
</dbReference>
<protein>
    <submittedName>
        <fullName evidence="9">ABC transporter permease</fullName>
    </submittedName>
</protein>
<dbReference type="InterPro" id="IPR000515">
    <property type="entry name" value="MetI-like"/>
</dbReference>
<dbReference type="PANTHER" id="PTHR30151">
    <property type="entry name" value="ALKANE SULFONATE ABC TRANSPORTER-RELATED, MEMBRANE SUBUNIT"/>
    <property type="match status" value="1"/>
</dbReference>
<dbReference type="GO" id="GO:0042918">
    <property type="term" value="P:alkanesulfonate transmembrane transport"/>
    <property type="evidence" value="ECO:0007669"/>
    <property type="project" value="UniProtKB-ARBA"/>
</dbReference>
<dbReference type="Pfam" id="PF00528">
    <property type="entry name" value="BPD_transp_1"/>
    <property type="match status" value="1"/>
</dbReference>
<dbReference type="FunFam" id="1.10.3720.10:FF:000003">
    <property type="entry name" value="Aliphatic sulfonate ABC transporter permease"/>
    <property type="match status" value="1"/>
</dbReference>
<keyword evidence="5 7" id="KW-1133">Transmembrane helix</keyword>
<accession>A0A261SBY0</accession>
<evidence type="ECO:0000313" key="9">
    <source>
        <dbReference type="EMBL" id="OZI34665.1"/>
    </source>
</evidence>
<keyword evidence="2 7" id="KW-0813">Transport</keyword>
<evidence type="ECO:0000256" key="2">
    <source>
        <dbReference type="ARBA" id="ARBA00022448"/>
    </source>
</evidence>
<evidence type="ECO:0000313" key="10">
    <source>
        <dbReference type="Proteomes" id="UP000216020"/>
    </source>
</evidence>
<dbReference type="OrthoDB" id="8138334at2"/>
<feature type="transmembrane region" description="Helical" evidence="7">
    <location>
        <begin position="220"/>
        <end position="238"/>
    </location>
</feature>
<dbReference type="Gene3D" id="1.10.3720.10">
    <property type="entry name" value="MetI-like"/>
    <property type="match status" value="1"/>
</dbReference>
<feature type="transmembrane region" description="Helical" evidence="7">
    <location>
        <begin position="193"/>
        <end position="213"/>
    </location>
</feature>
<keyword evidence="6 7" id="KW-0472">Membrane</keyword>
<keyword evidence="4 7" id="KW-0812">Transmembrane</keyword>
<name>A0A261SBY0_9BORD</name>
<dbReference type="InterPro" id="IPR035906">
    <property type="entry name" value="MetI-like_sf"/>
</dbReference>
<dbReference type="AlphaFoldDB" id="A0A261SBY0"/>
<dbReference type="GO" id="GO:0005886">
    <property type="term" value="C:plasma membrane"/>
    <property type="evidence" value="ECO:0007669"/>
    <property type="project" value="UniProtKB-SubCell"/>
</dbReference>
<feature type="transmembrane region" description="Helical" evidence="7">
    <location>
        <begin position="66"/>
        <end position="91"/>
    </location>
</feature>
<evidence type="ECO:0000259" key="8">
    <source>
        <dbReference type="PROSITE" id="PS50928"/>
    </source>
</evidence>
<evidence type="ECO:0000256" key="1">
    <source>
        <dbReference type="ARBA" id="ARBA00004651"/>
    </source>
</evidence>